<dbReference type="InterPro" id="IPR029261">
    <property type="entry name" value="Transposase_Znf"/>
</dbReference>
<feature type="domain" description="Transposase IS204/IS1001/IS1096/IS1165 DDE" evidence="1">
    <location>
        <begin position="156"/>
        <end position="438"/>
    </location>
</feature>
<accession>A0AAW4VSA7</accession>
<dbReference type="PANTHER" id="PTHR33498">
    <property type="entry name" value="TRANSPOSASE FOR INSERTION SEQUENCE ELEMENT IS1557"/>
    <property type="match status" value="1"/>
</dbReference>
<feature type="domain" description="Transposase IS204/IS1001/IS1096/IS1165 zinc-finger" evidence="2">
    <location>
        <begin position="42"/>
        <end position="87"/>
    </location>
</feature>
<comment type="caution">
    <text evidence="3">The sequence shown here is derived from an EMBL/GenBank/DDBJ whole genome shotgun (WGS) entry which is preliminary data.</text>
</comment>
<gene>
    <name evidence="3" type="ORF">LJD69_05275</name>
</gene>
<dbReference type="Pfam" id="PF01610">
    <property type="entry name" value="DDE_Tnp_ISL3"/>
    <property type="match status" value="1"/>
</dbReference>
<dbReference type="EMBL" id="JAJDKZ010000011">
    <property type="protein sequence ID" value="MCB8610000.1"/>
    <property type="molecule type" value="Genomic_DNA"/>
</dbReference>
<dbReference type="InterPro" id="IPR047951">
    <property type="entry name" value="Transpos_ISL3"/>
</dbReference>
<dbReference type="GeneID" id="77470369"/>
<proteinExistence type="predicted"/>
<dbReference type="AlphaFoldDB" id="A0AAW4VSA7"/>
<dbReference type="PANTHER" id="PTHR33498:SF1">
    <property type="entry name" value="TRANSPOSASE FOR INSERTION SEQUENCE ELEMENT IS1557"/>
    <property type="match status" value="1"/>
</dbReference>
<sequence>MESINNDYILKLFNLDNRKISSIEVHHQFDGVHVHVLLAVEPYRCPVCGTETSKTHSYTHKKITHSILSGIPCFINYKARRYICPECSKTFYEHNPFTTEGMKISLTTVYNVLNDLKKPNETFTAVAHRYHISPTAAAYIFDRHVNISRRKLPECICIDEVYAFSSSKGDYVCVLLDFNSQNVIDLLPSRRKYDLMNYLSLIPREERLNVKVVSTDMWETYRIVTKLMFPNAVNSLDKFHLVQEFNRRLERIRIDAMNRVKPNPNFKEINHSSCEVTKHREMQKQYYVLKKFNWLLLKNDDKISDPDMEKKYNRVLEGYYNYYDLVEYMIKTDSQLEEALYLKDELKRFFDKSDTDTAKDNLNELIREFKSSSIPIMNEFGNTMVRWKNEIINSFIKVNPEKTKRVNNGIIENRNKTIKNIKHNSNGYRNWERFRNRVMYVLNDDATYYMYPKKKD</sequence>
<dbReference type="Pfam" id="PF14690">
    <property type="entry name" value="Zn_ribbon_ISL3"/>
    <property type="match status" value="1"/>
</dbReference>
<dbReference type="RefSeq" id="WP_191492211.1">
    <property type="nucleotide sequence ID" value="NZ_DAWBWI010000131.1"/>
</dbReference>
<reference evidence="3" key="1">
    <citation type="submission" date="2021-10" db="EMBL/GenBank/DDBJ databases">
        <title>Collection of gut derived symbiotic bacterial strains cultured from healthy donors.</title>
        <authorList>
            <person name="Lin H."/>
            <person name="Littmann E."/>
            <person name="Kohout C."/>
            <person name="Pamer E.G."/>
        </authorList>
    </citation>
    <scope>NUCLEOTIDE SEQUENCE</scope>
    <source>
        <strain evidence="3">DFI.4.48</strain>
    </source>
</reference>
<evidence type="ECO:0000259" key="2">
    <source>
        <dbReference type="Pfam" id="PF14690"/>
    </source>
</evidence>
<organism evidence="3 4">
    <name type="scientific">Faecalibacillus faecis</name>
    <dbReference type="NCBI Taxonomy" id="1982628"/>
    <lineage>
        <taxon>Bacteria</taxon>
        <taxon>Bacillati</taxon>
        <taxon>Bacillota</taxon>
        <taxon>Erysipelotrichia</taxon>
        <taxon>Erysipelotrichales</taxon>
        <taxon>Coprobacillaceae</taxon>
        <taxon>Faecalibacillus</taxon>
    </lineage>
</organism>
<dbReference type="NCBIfam" id="NF033550">
    <property type="entry name" value="transpos_ISL3"/>
    <property type="match status" value="1"/>
</dbReference>
<dbReference type="Proteomes" id="UP001198439">
    <property type="component" value="Unassembled WGS sequence"/>
</dbReference>
<protein>
    <submittedName>
        <fullName evidence="3">ISL3 family transposase</fullName>
    </submittedName>
</protein>
<evidence type="ECO:0000313" key="4">
    <source>
        <dbReference type="Proteomes" id="UP001198439"/>
    </source>
</evidence>
<dbReference type="InterPro" id="IPR002560">
    <property type="entry name" value="Transposase_DDE"/>
</dbReference>
<name>A0AAW4VSA7_9FIRM</name>
<evidence type="ECO:0000259" key="1">
    <source>
        <dbReference type="Pfam" id="PF01610"/>
    </source>
</evidence>
<evidence type="ECO:0000313" key="3">
    <source>
        <dbReference type="EMBL" id="MCB8610000.1"/>
    </source>
</evidence>